<evidence type="ECO:0000256" key="7">
    <source>
        <dbReference type="SAM" id="Phobius"/>
    </source>
</evidence>
<keyword evidence="5 7" id="KW-0472">Membrane</keyword>
<evidence type="ECO:0000256" key="2">
    <source>
        <dbReference type="ARBA" id="ARBA00022448"/>
    </source>
</evidence>
<dbReference type="PANTHER" id="PTHR19139">
    <property type="entry name" value="AQUAPORIN TRANSPORTER"/>
    <property type="match status" value="1"/>
</dbReference>
<feature type="transmembrane region" description="Helical" evidence="7">
    <location>
        <begin position="37"/>
        <end position="54"/>
    </location>
</feature>
<evidence type="ECO:0000313" key="8">
    <source>
        <dbReference type="EMBL" id="SEE23810.1"/>
    </source>
</evidence>
<comment type="similarity">
    <text evidence="6">Belongs to the MIP/aquaporin (TC 1.A.8) family.</text>
</comment>
<keyword evidence="3 6" id="KW-0812">Transmembrane</keyword>
<feature type="transmembrane region" description="Helical" evidence="7">
    <location>
        <begin position="150"/>
        <end position="174"/>
    </location>
</feature>
<feature type="transmembrane region" description="Helical" evidence="7">
    <location>
        <begin position="116"/>
        <end position="138"/>
    </location>
</feature>
<evidence type="ECO:0000313" key="9">
    <source>
        <dbReference type="Proteomes" id="UP000181980"/>
    </source>
</evidence>
<dbReference type="InterPro" id="IPR034294">
    <property type="entry name" value="Aquaporin_transptr"/>
</dbReference>
<name>A0A1H5H7B3_9ACTN</name>
<accession>A0A1H5H7B3</accession>
<dbReference type="InterPro" id="IPR022357">
    <property type="entry name" value="MIP_CS"/>
</dbReference>
<keyword evidence="9" id="KW-1185">Reference proteome</keyword>
<dbReference type="PRINTS" id="PR00783">
    <property type="entry name" value="MINTRINSICP"/>
</dbReference>
<dbReference type="EMBL" id="FNUC01000003">
    <property type="protein sequence ID" value="SEE23810.1"/>
    <property type="molecule type" value="Genomic_DNA"/>
</dbReference>
<proteinExistence type="inferred from homology"/>
<keyword evidence="4 7" id="KW-1133">Transmembrane helix</keyword>
<feature type="transmembrane region" description="Helical" evidence="7">
    <location>
        <begin position="9"/>
        <end position="31"/>
    </location>
</feature>
<reference evidence="9" key="1">
    <citation type="submission" date="2016-10" db="EMBL/GenBank/DDBJ databases">
        <authorList>
            <person name="Varghese N."/>
            <person name="Submissions S."/>
        </authorList>
    </citation>
    <scope>NUCLEOTIDE SEQUENCE [LARGE SCALE GENOMIC DNA]</scope>
    <source>
        <strain evidence="9">DSM 45237</strain>
    </source>
</reference>
<evidence type="ECO:0000256" key="5">
    <source>
        <dbReference type="ARBA" id="ARBA00023136"/>
    </source>
</evidence>
<dbReference type="Pfam" id="PF00230">
    <property type="entry name" value="MIP"/>
    <property type="match status" value="1"/>
</dbReference>
<evidence type="ECO:0000256" key="6">
    <source>
        <dbReference type="RuleBase" id="RU000477"/>
    </source>
</evidence>
<dbReference type="Gene3D" id="1.20.1080.10">
    <property type="entry name" value="Glycerol uptake facilitator protein"/>
    <property type="match status" value="1"/>
</dbReference>
<evidence type="ECO:0000256" key="3">
    <source>
        <dbReference type="ARBA" id="ARBA00022692"/>
    </source>
</evidence>
<dbReference type="RefSeq" id="WP_069110423.1">
    <property type="nucleotide sequence ID" value="NZ_FNUC01000003.1"/>
</dbReference>
<dbReference type="PANTHER" id="PTHR19139:SF284">
    <property type="entry name" value="AQUAPORIN"/>
    <property type="match status" value="1"/>
</dbReference>
<dbReference type="STRING" id="561176.SAMN04488561_0773"/>
<dbReference type="InterPro" id="IPR023271">
    <property type="entry name" value="Aquaporin-like"/>
</dbReference>
<comment type="subcellular location">
    <subcellularLocation>
        <location evidence="1">Membrane</location>
        <topology evidence="1">Multi-pass membrane protein</topology>
    </subcellularLocation>
</comment>
<dbReference type="GO" id="GO:0015250">
    <property type="term" value="F:water channel activity"/>
    <property type="evidence" value="ECO:0007669"/>
    <property type="project" value="TreeGrafter"/>
</dbReference>
<dbReference type="AlphaFoldDB" id="A0A1H5H7B3"/>
<dbReference type="GO" id="GO:0005886">
    <property type="term" value="C:plasma membrane"/>
    <property type="evidence" value="ECO:0007669"/>
    <property type="project" value="TreeGrafter"/>
</dbReference>
<organism evidence="8 9">
    <name type="scientific">Jiangella alba</name>
    <dbReference type="NCBI Taxonomy" id="561176"/>
    <lineage>
        <taxon>Bacteria</taxon>
        <taxon>Bacillati</taxon>
        <taxon>Actinomycetota</taxon>
        <taxon>Actinomycetes</taxon>
        <taxon>Jiangellales</taxon>
        <taxon>Jiangellaceae</taxon>
        <taxon>Jiangella</taxon>
    </lineage>
</organism>
<keyword evidence="2 6" id="KW-0813">Transport</keyword>
<dbReference type="OrthoDB" id="9807293at2"/>
<dbReference type="PROSITE" id="PS00221">
    <property type="entry name" value="MIP"/>
    <property type="match status" value="1"/>
</dbReference>
<feature type="transmembrane region" description="Helical" evidence="7">
    <location>
        <begin position="194"/>
        <end position="215"/>
    </location>
</feature>
<dbReference type="InterPro" id="IPR000425">
    <property type="entry name" value="MIP"/>
</dbReference>
<protein>
    <submittedName>
        <fullName evidence="8">Aquaporin-8</fullName>
    </submittedName>
</protein>
<dbReference type="Proteomes" id="UP000181980">
    <property type="component" value="Unassembled WGS sequence"/>
</dbReference>
<dbReference type="SUPFAM" id="SSF81338">
    <property type="entry name" value="Aquaporin-like"/>
    <property type="match status" value="1"/>
</dbReference>
<evidence type="ECO:0000256" key="4">
    <source>
        <dbReference type="ARBA" id="ARBA00022989"/>
    </source>
</evidence>
<sequence>MAESWLRNAIAEAVGTLSVVFVTVATLGIAGQATPTVLAYGFVVMGMTAALGHVSGGHFNPAITLAMLLAKKIDAVGAGIYWAAQLVGAALGALLVSVVSDTDAVAVATPAVNEELVSLGGAVVLEAIATMFLVLVVFGTVVDERSPLSIYPFAIGGAVIAGSAALLAVTGGALNPARGFGPAVVSGEWDDVASWLVGPLLGAVLAWALYHFVIAERQRPGRRTRYPDPVPPPGPSLLP</sequence>
<gene>
    <name evidence="8" type="ORF">SAMN04488561_0773</name>
</gene>
<feature type="transmembrane region" description="Helical" evidence="7">
    <location>
        <begin position="75"/>
        <end position="96"/>
    </location>
</feature>
<evidence type="ECO:0000256" key="1">
    <source>
        <dbReference type="ARBA" id="ARBA00004141"/>
    </source>
</evidence>